<evidence type="ECO:0000256" key="2">
    <source>
        <dbReference type="ARBA" id="ARBA00023015"/>
    </source>
</evidence>
<dbReference type="PROSITE" id="PS50931">
    <property type="entry name" value="HTH_LYSR"/>
    <property type="match status" value="1"/>
</dbReference>
<keyword evidence="3" id="KW-0238">DNA-binding</keyword>
<dbReference type="EMBL" id="DXHP01000139">
    <property type="protein sequence ID" value="HIW06941.1"/>
    <property type="molecule type" value="Genomic_DNA"/>
</dbReference>
<dbReference type="Pfam" id="PF03466">
    <property type="entry name" value="LysR_substrate"/>
    <property type="match status" value="1"/>
</dbReference>
<dbReference type="SUPFAM" id="SSF46785">
    <property type="entry name" value="Winged helix' DNA-binding domain"/>
    <property type="match status" value="1"/>
</dbReference>
<evidence type="ECO:0000313" key="7">
    <source>
        <dbReference type="Proteomes" id="UP000823934"/>
    </source>
</evidence>
<reference evidence="6" key="2">
    <citation type="submission" date="2021-04" db="EMBL/GenBank/DDBJ databases">
        <authorList>
            <person name="Gilroy R."/>
        </authorList>
    </citation>
    <scope>NUCLEOTIDE SEQUENCE</scope>
    <source>
        <strain evidence="6">CHK160-9182</strain>
    </source>
</reference>
<dbReference type="InterPro" id="IPR036390">
    <property type="entry name" value="WH_DNA-bd_sf"/>
</dbReference>
<dbReference type="InterPro" id="IPR000847">
    <property type="entry name" value="LysR_HTH_N"/>
</dbReference>
<gene>
    <name evidence="6" type="ORF">H9889_06410</name>
</gene>
<dbReference type="Proteomes" id="UP000823934">
    <property type="component" value="Unassembled WGS sequence"/>
</dbReference>
<keyword evidence="2" id="KW-0805">Transcription regulation</keyword>
<dbReference type="GO" id="GO:0003700">
    <property type="term" value="F:DNA-binding transcription factor activity"/>
    <property type="evidence" value="ECO:0007669"/>
    <property type="project" value="InterPro"/>
</dbReference>
<accession>A0A9D1Q7N0</accession>
<dbReference type="PANTHER" id="PTHR30126:SF4">
    <property type="entry name" value="LYSR FAMILY TRANSCRIPTIONAL REGULATOR"/>
    <property type="match status" value="1"/>
</dbReference>
<dbReference type="GO" id="GO:0000976">
    <property type="term" value="F:transcription cis-regulatory region binding"/>
    <property type="evidence" value="ECO:0007669"/>
    <property type="project" value="TreeGrafter"/>
</dbReference>
<evidence type="ECO:0000313" key="6">
    <source>
        <dbReference type="EMBL" id="HIW06941.1"/>
    </source>
</evidence>
<evidence type="ECO:0000256" key="4">
    <source>
        <dbReference type="ARBA" id="ARBA00023163"/>
    </source>
</evidence>
<dbReference type="InterPro" id="IPR036388">
    <property type="entry name" value="WH-like_DNA-bd_sf"/>
</dbReference>
<dbReference type="AlphaFoldDB" id="A0A9D1Q7N0"/>
<dbReference type="SUPFAM" id="SSF53850">
    <property type="entry name" value="Periplasmic binding protein-like II"/>
    <property type="match status" value="1"/>
</dbReference>
<proteinExistence type="inferred from homology"/>
<evidence type="ECO:0000259" key="5">
    <source>
        <dbReference type="PROSITE" id="PS50931"/>
    </source>
</evidence>
<dbReference type="Gene3D" id="1.10.10.10">
    <property type="entry name" value="Winged helix-like DNA-binding domain superfamily/Winged helix DNA-binding domain"/>
    <property type="match status" value="1"/>
</dbReference>
<organism evidence="6 7">
    <name type="scientific">Candidatus Ignatzschineria merdigallinarum</name>
    <dbReference type="NCBI Taxonomy" id="2838621"/>
    <lineage>
        <taxon>Bacteria</taxon>
        <taxon>Pseudomonadati</taxon>
        <taxon>Pseudomonadota</taxon>
        <taxon>Gammaproteobacteria</taxon>
        <taxon>Cardiobacteriales</taxon>
        <taxon>Ignatzschineriaceae</taxon>
        <taxon>Ignatzschineria</taxon>
    </lineage>
</organism>
<name>A0A9D1Q7N0_9GAMM</name>
<dbReference type="InterPro" id="IPR005119">
    <property type="entry name" value="LysR_subst-bd"/>
</dbReference>
<sequence>MKLTLEAIKIIDTIAKSGSFSKASEILHKAPSTISYSVAKIEEQMGFQFFERNGPHVTLTELGTVLLEEGRTLLTAVTDLETRLNKMASGVEVSLNVALDAIFPIERIATLLKRFQTSTVATEVNISREVMMGTWEALMKFRADIIVAVGEGPSGGGYSTYPIGVIPFVFCVAPYHPLAKKETPLTKCDLLDHTAIIVADSARYMPLRTVGVFEGQKRITVNTLEDKILLQKRGIGHGFLPKYAIRHELKSGELVELPVVEAHKEENLYLAWRTHDDGLALNWWKEALAEEWIN</sequence>
<dbReference type="Pfam" id="PF00126">
    <property type="entry name" value="HTH_1"/>
    <property type="match status" value="1"/>
</dbReference>
<comment type="caution">
    <text evidence="6">The sequence shown here is derived from an EMBL/GenBank/DDBJ whole genome shotgun (WGS) entry which is preliminary data.</text>
</comment>
<evidence type="ECO:0000256" key="1">
    <source>
        <dbReference type="ARBA" id="ARBA00009437"/>
    </source>
</evidence>
<dbReference type="Gene3D" id="3.40.190.290">
    <property type="match status" value="1"/>
</dbReference>
<protein>
    <submittedName>
        <fullName evidence="6">LysR family transcriptional regulator</fullName>
    </submittedName>
</protein>
<evidence type="ECO:0000256" key="3">
    <source>
        <dbReference type="ARBA" id="ARBA00023125"/>
    </source>
</evidence>
<dbReference type="PANTHER" id="PTHR30126">
    <property type="entry name" value="HTH-TYPE TRANSCRIPTIONAL REGULATOR"/>
    <property type="match status" value="1"/>
</dbReference>
<comment type="similarity">
    <text evidence="1">Belongs to the LysR transcriptional regulatory family.</text>
</comment>
<feature type="domain" description="HTH lysR-type" evidence="5">
    <location>
        <begin position="3"/>
        <end position="60"/>
    </location>
</feature>
<reference evidence="6" key="1">
    <citation type="journal article" date="2021" name="PeerJ">
        <title>Extensive microbial diversity within the chicken gut microbiome revealed by metagenomics and culture.</title>
        <authorList>
            <person name="Gilroy R."/>
            <person name="Ravi A."/>
            <person name="Getino M."/>
            <person name="Pursley I."/>
            <person name="Horton D.L."/>
            <person name="Alikhan N.F."/>
            <person name="Baker D."/>
            <person name="Gharbi K."/>
            <person name="Hall N."/>
            <person name="Watson M."/>
            <person name="Adriaenssens E.M."/>
            <person name="Foster-Nyarko E."/>
            <person name="Jarju S."/>
            <person name="Secka A."/>
            <person name="Antonio M."/>
            <person name="Oren A."/>
            <person name="Chaudhuri R.R."/>
            <person name="La Ragione R."/>
            <person name="Hildebrand F."/>
            <person name="Pallen M.J."/>
        </authorList>
    </citation>
    <scope>NUCLEOTIDE SEQUENCE</scope>
    <source>
        <strain evidence="6">CHK160-9182</strain>
    </source>
</reference>
<keyword evidence="4" id="KW-0804">Transcription</keyword>